<dbReference type="EMBL" id="JAFNEN010000005">
    <property type="protein sequence ID" value="KAG8201498.1"/>
    <property type="molecule type" value="Genomic_DNA"/>
</dbReference>
<evidence type="ECO:0000313" key="1">
    <source>
        <dbReference type="EMBL" id="KAG8201498.1"/>
    </source>
</evidence>
<keyword evidence="2" id="KW-1185">Reference proteome</keyword>
<evidence type="ECO:0000313" key="2">
    <source>
        <dbReference type="Proteomes" id="UP000827092"/>
    </source>
</evidence>
<dbReference type="AlphaFoldDB" id="A0AAV6W162"/>
<accession>A0AAV6W162</accession>
<protein>
    <submittedName>
        <fullName evidence="1">Uncharacterized protein</fullName>
    </submittedName>
</protein>
<proteinExistence type="predicted"/>
<gene>
    <name evidence="1" type="ORF">JTE90_024365</name>
</gene>
<comment type="caution">
    <text evidence="1">The sequence shown here is derived from an EMBL/GenBank/DDBJ whole genome shotgun (WGS) entry which is preliminary data.</text>
</comment>
<name>A0AAV6W162_9ARAC</name>
<organism evidence="1 2">
    <name type="scientific">Oedothorax gibbosus</name>
    <dbReference type="NCBI Taxonomy" id="931172"/>
    <lineage>
        <taxon>Eukaryota</taxon>
        <taxon>Metazoa</taxon>
        <taxon>Ecdysozoa</taxon>
        <taxon>Arthropoda</taxon>
        <taxon>Chelicerata</taxon>
        <taxon>Arachnida</taxon>
        <taxon>Araneae</taxon>
        <taxon>Araneomorphae</taxon>
        <taxon>Entelegynae</taxon>
        <taxon>Araneoidea</taxon>
        <taxon>Linyphiidae</taxon>
        <taxon>Erigoninae</taxon>
        <taxon>Oedothorax</taxon>
    </lineage>
</organism>
<dbReference type="Proteomes" id="UP000827092">
    <property type="component" value="Unassembled WGS sequence"/>
</dbReference>
<reference evidence="1 2" key="1">
    <citation type="journal article" date="2022" name="Nat. Ecol. Evol.">
        <title>A masculinizing supergene underlies an exaggerated male reproductive morph in a spider.</title>
        <authorList>
            <person name="Hendrickx F."/>
            <person name="De Corte Z."/>
            <person name="Sonet G."/>
            <person name="Van Belleghem S.M."/>
            <person name="Kostlbacher S."/>
            <person name="Vangestel C."/>
        </authorList>
    </citation>
    <scope>NUCLEOTIDE SEQUENCE [LARGE SCALE GENOMIC DNA]</scope>
    <source>
        <strain evidence="1">W744_W776</strain>
    </source>
</reference>
<sequence>MAGKFQQNTKLDVSFCCVHVPNPFGVSFFCFSRAFPLPLVRSSQEEDALSDSVASDAVTAPVASSPLAALCLRGAGYFKKTAAEAESQVLFCKTVIQAVLFYSLSDG</sequence>